<evidence type="ECO:0000256" key="5">
    <source>
        <dbReference type="ARBA" id="ARBA00022723"/>
    </source>
</evidence>
<dbReference type="Proteomes" id="UP000192408">
    <property type="component" value="Unassembled WGS sequence"/>
</dbReference>
<dbReference type="AlphaFoldDB" id="A0A1W1UHM4"/>
<evidence type="ECO:0000313" key="14">
    <source>
        <dbReference type="EMBL" id="SMB80523.1"/>
    </source>
</evidence>
<comment type="subunit">
    <text evidence="2">Homodimer.</text>
</comment>
<evidence type="ECO:0000256" key="6">
    <source>
        <dbReference type="ARBA" id="ARBA00023008"/>
    </source>
</evidence>
<dbReference type="GO" id="GO:0005507">
    <property type="term" value="F:copper ion binding"/>
    <property type="evidence" value="ECO:0007669"/>
    <property type="project" value="InterPro"/>
</dbReference>
<gene>
    <name evidence="14" type="ORF">SAMN05660772_01648</name>
</gene>
<evidence type="ECO:0000256" key="10">
    <source>
        <dbReference type="ARBA" id="ARBA00023163"/>
    </source>
</evidence>
<dbReference type="GO" id="GO:0005737">
    <property type="term" value="C:cytoplasm"/>
    <property type="evidence" value="ECO:0007669"/>
    <property type="project" value="UniProtKB-SubCell"/>
</dbReference>
<evidence type="ECO:0000256" key="1">
    <source>
        <dbReference type="ARBA" id="ARBA00004496"/>
    </source>
</evidence>
<proteinExistence type="predicted"/>
<keyword evidence="5" id="KW-0479">Metal-binding</keyword>
<evidence type="ECO:0000256" key="8">
    <source>
        <dbReference type="ARBA" id="ARBA00023125"/>
    </source>
</evidence>
<dbReference type="InterPro" id="IPR000551">
    <property type="entry name" value="MerR-type_HTH_dom"/>
</dbReference>
<keyword evidence="4" id="KW-0963">Cytoplasm</keyword>
<keyword evidence="8" id="KW-0238">DNA-binding</keyword>
<organism evidence="14 15">
    <name type="scientific">Pasteurella testudinis DSM 23072</name>
    <dbReference type="NCBI Taxonomy" id="1122938"/>
    <lineage>
        <taxon>Bacteria</taxon>
        <taxon>Pseudomonadati</taxon>
        <taxon>Pseudomonadota</taxon>
        <taxon>Gammaproteobacteria</taxon>
        <taxon>Pasteurellales</taxon>
        <taxon>Pasteurellaceae</taxon>
        <taxon>Pasteurella</taxon>
    </lineage>
</organism>
<dbReference type="InterPro" id="IPR011789">
    <property type="entry name" value="CueR"/>
</dbReference>
<dbReference type="RefSeq" id="WP_084255951.1">
    <property type="nucleotide sequence ID" value="NZ_FWWV01000003.1"/>
</dbReference>
<keyword evidence="7" id="KW-0805">Transcription regulation</keyword>
<keyword evidence="6" id="KW-0186">Copper</keyword>
<evidence type="ECO:0000256" key="11">
    <source>
        <dbReference type="ARBA" id="ARBA00031472"/>
    </source>
</evidence>
<keyword evidence="9" id="KW-0010">Activator</keyword>
<evidence type="ECO:0000256" key="4">
    <source>
        <dbReference type="ARBA" id="ARBA00022490"/>
    </source>
</evidence>
<dbReference type="InterPro" id="IPR047057">
    <property type="entry name" value="MerR_fam"/>
</dbReference>
<dbReference type="NCBIfam" id="TIGR02044">
    <property type="entry name" value="CueR"/>
    <property type="match status" value="1"/>
</dbReference>
<dbReference type="GO" id="GO:0003677">
    <property type="term" value="F:DNA binding"/>
    <property type="evidence" value="ECO:0007669"/>
    <property type="project" value="UniProtKB-KW"/>
</dbReference>
<dbReference type="SUPFAM" id="SSF46955">
    <property type="entry name" value="Putative DNA-binding domain"/>
    <property type="match status" value="1"/>
</dbReference>
<feature type="domain" description="HTH merR-type" evidence="13">
    <location>
        <begin position="1"/>
        <end position="69"/>
    </location>
</feature>
<accession>A0A1W1UHM4</accession>
<keyword evidence="10" id="KW-0804">Transcription</keyword>
<dbReference type="EMBL" id="FWWV01000003">
    <property type="protein sequence ID" value="SMB80523.1"/>
    <property type="molecule type" value="Genomic_DNA"/>
</dbReference>
<dbReference type="SMART" id="SM00422">
    <property type="entry name" value="HTH_MERR"/>
    <property type="match status" value="1"/>
</dbReference>
<reference evidence="15" key="1">
    <citation type="submission" date="2017-04" db="EMBL/GenBank/DDBJ databases">
        <authorList>
            <person name="Varghese N."/>
            <person name="Submissions S."/>
        </authorList>
    </citation>
    <scope>NUCLEOTIDE SEQUENCE [LARGE SCALE GENOMIC DNA]</scope>
    <source>
        <strain evidence="15">DSM 23072</strain>
    </source>
</reference>
<evidence type="ECO:0000256" key="12">
    <source>
        <dbReference type="ARBA" id="ARBA00032335"/>
    </source>
</evidence>
<dbReference type="PROSITE" id="PS50937">
    <property type="entry name" value="HTH_MERR_2"/>
    <property type="match status" value="1"/>
</dbReference>
<name>A0A1W1UHM4_9PAST</name>
<sequence length="134" mass="15362">MNIKQVAELTGLSDKTIRFYEQKAMITPPQRADNGYRQYHARHVDELNFLQRTRSVGFSLPESKELLDLYLDPLRHSREIKQRTLDKIAHIEQQIIKLQTMKRQLETLAAACPGDEQSACPIIDSLSGKSGCHK</sequence>
<evidence type="ECO:0000256" key="7">
    <source>
        <dbReference type="ARBA" id="ARBA00023015"/>
    </source>
</evidence>
<evidence type="ECO:0000259" key="13">
    <source>
        <dbReference type="PROSITE" id="PS50937"/>
    </source>
</evidence>
<dbReference type="PANTHER" id="PTHR30204">
    <property type="entry name" value="REDOX-CYCLING DRUG-SENSING TRANSCRIPTIONAL ACTIVATOR SOXR"/>
    <property type="match status" value="1"/>
</dbReference>
<comment type="subcellular location">
    <subcellularLocation>
        <location evidence="1">Cytoplasm</location>
    </subcellularLocation>
</comment>
<protein>
    <recommendedName>
        <fullName evidence="3">HTH-type transcriptional regulator CueR</fullName>
    </recommendedName>
    <alternativeName>
        <fullName evidence="12">Copper efflux regulator</fullName>
    </alternativeName>
    <alternativeName>
        <fullName evidence="11">Copper export regulator</fullName>
    </alternativeName>
</protein>
<dbReference type="GO" id="GO:0003700">
    <property type="term" value="F:DNA-binding transcription factor activity"/>
    <property type="evidence" value="ECO:0007669"/>
    <property type="project" value="InterPro"/>
</dbReference>
<evidence type="ECO:0000256" key="3">
    <source>
        <dbReference type="ARBA" id="ARBA00017250"/>
    </source>
</evidence>
<dbReference type="GO" id="GO:0045893">
    <property type="term" value="P:positive regulation of DNA-templated transcription"/>
    <property type="evidence" value="ECO:0007669"/>
    <property type="project" value="InterPro"/>
</dbReference>
<dbReference type="InterPro" id="IPR009061">
    <property type="entry name" value="DNA-bd_dom_put_sf"/>
</dbReference>
<dbReference type="PANTHER" id="PTHR30204:SF16">
    <property type="entry name" value="HTH-TYPE TRANSCRIPTIONAL REGULATOR CUER"/>
    <property type="match status" value="1"/>
</dbReference>
<dbReference type="PRINTS" id="PR00040">
    <property type="entry name" value="HTHMERR"/>
</dbReference>
<keyword evidence="15" id="KW-1185">Reference proteome</keyword>
<dbReference type="STRING" id="1122938.SAMN05660772_01648"/>
<evidence type="ECO:0000313" key="15">
    <source>
        <dbReference type="Proteomes" id="UP000192408"/>
    </source>
</evidence>
<evidence type="ECO:0000256" key="2">
    <source>
        <dbReference type="ARBA" id="ARBA00011738"/>
    </source>
</evidence>
<dbReference type="Pfam" id="PF13411">
    <property type="entry name" value="MerR_1"/>
    <property type="match status" value="1"/>
</dbReference>
<dbReference type="Gene3D" id="1.10.1660.10">
    <property type="match status" value="1"/>
</dbReference>
<evidence type="ECO:0000256" key="9">
    <source>
        <dbReference type="ARBA" id="ARBA00023159"/>
    </source>
</evidence>